<evidence type="ECO:0000256" key="3">
    <source>
        <dbReference type="ARBA" id="ARBA00010544"/>
    </source>
</evidence>
<dbReference type="PRINTS" id="PR01414">
    <property type="entry name" value="CCMBBIOGNSIS"/>
</dbReference>
<keyword evidence="6 12" id="KW-1003">Cell membrane</keyword>
<evidence type="ECO:0000313" key="15">
    <source>
        <dbReference type="Proteomes" id="UP001156682"/>
    </source>
</evidence>
<evidence type="ECO:0000256" key="10">
    <source>
        <dbReference type="ARBA" id="ARBA00022989"/>
    </source>
</evidence>
<organism evidence="14 15">
    <name type="scientific">Marinospirillum insulare</name>
    <dbReference type="NCBI Taxonomy" id="217169"/>
    <lineage>
        <taxon>Bacteria</taxon>
        <taxon>Pseudomonadati</taxon>
        <taxon>Pseudomonadota</taxon>
        <taxon>Gammaproteobacteria</taxon>
        <taxon>Oceanospirillales</taxon>
        <taxon>Oceanospirillaceae</taxon>
        <taxon>Marinospirillum</taxon>
    </lineage>
</organism>
<accession>A0ABQ5ZUR6</accession>
<evidence type="ECO:0000256" key="5">
    <source>
        <dbReference type="ARBA" id="ARBA00022448"/>
    </source>
</evidence>
<keyword evidence="7 12" id="KW-0997">Cell inner membrane</keyword>
<evidence type="ECO:0000256" key="11">
    <source>
        <dbReference type="ARBA" id="ARBA00023136"/>
    </source>
</evidence>
<comment type="caution">
    <text evidence="14">The sequence shown here is derived from an EMBL/GenBank/DDBJ whole genome shotgun (WGS) entry which is preliminary data.</text>
</comment>
<evidence type="ECO:0000256" key="8">
    <source>
        <dbReference type="ARBA" id="ARBA00022692"/>
    </source>
</evidence>
<comment type="subcellular location">
    <subcellularLocation>
        <location evidence="2">Cell inner membrane</location>
        <topology evidence="2">Multi-pass membrane protein</topology>
    </subcellularLocation>
</comment>
<feature type="transmembrane region" description="Helical" evidence="13">
    <location>
        <begin position="124"/>
        <end position="147"/>
    </location>
</feature>
<dbReference type="InterPro" id="IPR026031">
    <property type="entry name" value="Cyt_c_CcmB_bac"/>
</dbReference>
<evidence type="ECO:0000256" key="1">
    <source>
        <dbReference type="ARBA" id="ARBA00002442"/>
    </source>
</evidence>
<protein>
    <recommendedName>
        <fullName evidence="4 12">Heme exporter protein B</fullName>
    </recommendedName>
</protein>
<proteinExistence type="inferred from homology"/>
<evidence type="ECO:0000256" key="6">
    <source>
        <dbReference type="ARBA" id="ARBA00022475"/>
    </source>
</evidence>
<evidence type="ECO:0000256" key="12">
    <source>
        <dbReference type="PIRNR" id="PIRNR002764"/>
    </source>
</evidence>
<keyword evidence="8 13" id="KW-0812">Transmembrane</keyword>
<reference evidence="15" key="1">
    <citation type="journal article" date="2019" name="Int. J. Syst. Evol. Microbiol.">
        <title>The Global Catalogue of Microorganisms (GCM) 10K type strain sequencing project: providing services to taxonomists for standard genome sequencing and annotation.</title>
        <authorList>
            <consortium name="The Broad Institute Genomics Platform"/>
            <consortium name="The Broad Institute Genome Sequencing Center for Infectious Disease"/>
            <person name="Wu L."/>
            <person name="Ma J."/>
        </authorList>
    </citation>
    <scope>NUCLEOTIDE SEQUENCE [LARGE SCALE GENOMIC DNA]</scope>
    <source>
        <strain evidence="15">NBRC 100033</strain>
    </source>
</reference>
<keyword evidence="5 12" id="KW-0813">Transport</keyword>
<dbReference type="PIRSF" id="PIRSF002764">
    <property type="entry name" value="CcmB"/>
    <property type="match status" value="1"/>
</dbReference>
<dbReference type="PANTHER" id="PTHR30070:SF1">
    <property type="entry name" value="CYTOCHROME C BIOGENESIS B-RELATED"/>
    <property type="match status" value="1"/>
</dbReference>
<name>A0ABQ5ZUR6_9GAMM</name>
<comment type="function">
    <text evidence="1 12">Required for the export of heme to the periplasm for the biogenesis of c-type cytochromes.</text>
</comment>
<evidence type="ECO:0000256" key="13">
    <source>
        <dbReference type="SAM" id="Phobius"/>
    </source>
</evidence>
<keyword evidence="11 12" id="KW-0472">Membrane</keyword>
<evidence type="ECO:0000256" key="4">
    <source>
        <dbReference type="ARBA" id="ARBA00016452"/>
    </source>
</evidence>
<dbReference type="Pfam" id="PF03379">
    <property type="entry name" value="CcmB"/>
    <property type="match status" value="1"/>
</dbReference>
<feature type="transmembrane region" description="Helical" evidence="13">
    <location>
        <begin position="71"/>
        <end position="92"/>
    </location>
</feature>
<keyword evidence="15" id="KW-1185">Reference proteome</keyword>
<sequence length="248" mass="25921">MNQAKHHKAAAFCRLTPKQVNSPSLAGVFVAALKREWQLQVRRKGDLINPLVFFALVVVLFPLGVSPTAEILAPVAPGVLWVAALLAVLMSLDALFRPDLQDGSLEQLLVCGYPVAPLSLAKVLVHWVLSCLPLVLLAPLLGIMLYLPWQAQGVLMLSLLLGSLALSLVGAIGAALTTGLGKSGVLMTLVVLPFYMPVLIFGTGAMQAAVNGQPVLAHLALLAALALAALALSPWAIAAALRIAVSGE</sequence>
<dbReference type="NCBIfam" id="TIGR01190">
    <property type="entry name" value="ccmB"/>
    <property type="match status" value="1"/>
</dbReference>
<dbReference type="EMBL" id="BSOR01000020">
    <property type="protein sequence ID" value="GLR63894.1"/>
    <property type="molecule type" value="Genomic_DNA"/>
</dbReference>
<evidence type="ECO:0000256" key="7">
    <source>
        <dbReference type="ARBA" id="ARBA00022519"/>
    </source>
</evidence>
<dbReference type="Proteomes" id="UP001156682">
    <property type="component" value="Unassembled WGS sequence"/>
</dbReference>
<dbReference type="PANTHER" id="PTHR30070">
    <property type="entry name" value="HEME EXPORTER PROTEIN B"/>
    <property type="match status" value="1"/>
</dbReference>
<evidence type="ECO:0000256" key="9">
    <source>
        <dbReference type="ARBA" id="ARBA00022748"/>
    </source>
</evidence>
<keyword evidence="9 12" id="KW-0201">Cytochrome c-type biogenesis</keyword>
<comment type="similarity">
    <text evidence="3 12">Belongs to the CcmB/CycW/HelB family.</text>
</comment>
<gene>
    <name evidence="14" type="ORF">GCM10007878_13310</name>
</gene>
<feature type="transmembrane region" description="Helical" evidence="13">
    <location>
        <begin position="153"/>
        <end position="177"/>
    </location>
</feature>
<feature type="transmembrane region" description="Helical" evidence="13">
    <location>
        <begin position="189"/>
        <end position="210"/>
    </location>
</feature>
<dbReference type="InterPro" id="IPR003544">
    <property type="entry name" value="Cyt_c_biogenesis_CcmB"/>
</dbReference>
<dbReference type="RefSeq" id="WP_027850713.1">
    <property type="nucleotide sequence ID" value="NZ_BSOR01000020.1"/>
</dbReference>
<evidence type="ECO:0000256" key="2">
    <source>
        <dbReference type="ARBA" id="ARBA00004429"/>
    </source>
</evidence>
<keyword evidence="10 13" id="KW-1133">Transmembrane helix</keyword>
<evidence type="ECO:0000313" key="14">
    <source>
        <dbReference type="EMBL" id="GLR63894.1"/>
    </source>
</evidence>
<feature type="transmembrane region" description="Helical" evidence="13">
    <location>
        <begin position="47"/>
        <end position="65"/>
    </location>
</feature>
<feature type="transmembrane region" description="Helical" evidence="13">
    <location>
        <begin position="216"/>
        <end position="241"/>
    </location>
</feature>